<feature type="binding site" evidence="8">
    <location>
        <position position="179"/>
    </location>
    <ligand>
        <name>substrate</name>
    </ligand>
</feature>
<feature type="binding site" evidence="8">
    <location>
        <position position="11"/>
    </location>
    <ligand>
        <name>substrate</name>
    </ligand>
</feature>
<evidence type="ECO:0000256" key="3">
    <source>
        <dbReference type="ARBA" id="ARBA00013080"/>
    </source>
</evidence>
<dbReference type="EC" id="5.1.1.7" evidence="3 8"/>
<dbReference type="NCBIfam" id="TIGR00652">
    <property type="entry name" value="DapF"/>
    <property type="match status" value="1"/>
</dbReference>
<dbReference type="InterPro" id="IPR018510">
    <property type="entry name" value="DAP_epimerase_AS"/>
</dbReference>
<keyword evidence="5 8" id="KW-0457">Lysine biosynthesis</keyword>
<evidence type="ECO:0000313" key="11">
    <source>
        <dbReference type="Proteomes" id="UP000322454"/>
    </source>
</evidence>
<dbReference type="PANTHER" id="PTHR31689:SF0">
    <property type="entry name" value="DIAMINOPIMELATE EPIMERASE"/>
    <property type="match status" value="1"/>
</dbReference>
<feature type="binding site" evidence="8">
    <location>
        <position position="212"/>
    </location>
    <ligand>
        <name>substrate</name>
    </ligand>
</feature>
<comment type="subunit">
    <text evidence="8">Homodimer.</text>
</comment>
<dbReference type="Proteomes" id="UP000322454">
    <property type="component" value="Unassembled WGS sequence"/>
</dbReference>
<evidence type="ECO:0000256" key="1">
    <source>
        <dbReference type="ARBA" id="ARBA00005196"/>
    </source>
</evidence>
<feature type="site" description="Could be important to modulate the pK values of the two catalytic cysteine residues" evidence="8">
    <location>
        <position position="230"/>
    </location>
</feature>
<feature type="binding site" evidence="8">
    <location>
        <position position="79"/>
    </location>
    <ligand>
        <name>substrate</name>
    </ligand>
</feature>
<dbReference type="UniPathway" id="UPA00034">
    <property type="reaction ID" value="UER00025"/>
</dbReference>
<evidence type="ECO:0000256" key="7">
    <source>
        <dbReference type="ARBA" id="ARBA00051712"/>
    </source>
</evidence>
<dbReference type="InterPro" id="IPR001653">
    <property type="entry name" value="DAP_epimerase_DapF"/>
</dbReference>
<evidence type="ECO:0000256" key="5">
    <source>
        <dbReference type="ARBA" id="ARBA00023154"/>
    </source>
</evidence>
<feature type="active site" description="Proton donor" evidence="8">
    <location>
        <position position="88"/>
    </location>
</feature>
<evidence type="ECO:0000256" key="9">
    <source>
        <dbReference type="PROSITE-ProRule" id="PRU10125"/>
    </source>
</evidence>
<proteinExistence type="inferred from homology"/>
<comment type="function">
    <text evidence="8">Catalyzes the stereoinversion of LL-2,6-diaminopimelate (L,L-DAP) to meso-diaminopimelate (meso-DAP), a precursor of L-lysine and an essential component of the bacterial peptidoglycan.</text>
</comment>
<dbReference type="HAMAP" id="MF_00197">
    <property type="entry name" value="DAP_epimerase"/>
    <property type="match status" value="1"/>
</dbReference>
<dbReference type="GO" id="GO:0009089">
    <property type="term" value="P:lysine biosynthetic process via diaminopimelate"/>
    <property type="evidence" value="ECO:0007669"/>
    <property type="project" value="UniProtKB-UniRule"/>
</dbReference>
<feature type="binding site" evidence="8">
    <location>
        <begin position="230"/>
        <end position="231"/>
    </location>
    <ligand>
        <name>substrate</name>
    </ligand>
</feature>
<dbReference type="PROSITE" id="PS01326">
    <property type="entry name" value="DAP_EPIMERASE"/>
    <property type="match status" value="1"/>
</dbReference>
<feature type="binding site" evidence="8">
    <location>
        <begin position="240"/>
        <end position="241"/>
    </location>
    <ligand>
        <name>substrate</name>
    </ligand>
</feature>
<sequence length="298" mass="33021">MKFTKLHGAGNDYLYIDGINDIPACVVGNTYSNNFYNELSEKISDRHFGVGSDGIIIILPPSSNEEFGVKPDFRMRMFNADGSEGEMCGNGIRCFAKYVYDKHLTDKKIINIETLAGVKTVEVFLAEGTGTVKEAKVFMGIPEFEASKIPAIFQKTEIINEKINVKNKNFTVSCVSMGNPHCVTFVDDVKNFDVHYYGHIIENDTMFPNRVNIEFVQLLDDGNVIVRTWERGSGETLACGTGACAVYSVIKKTGKIDLGEKELKVNLYGGTLKISGDINKGIYMVGPAEEVFSGYFNF</sequence>
<evidence type="ECO:0000256" key="2">
    <source>
        <dbReference type="ARBA" id="ARBA00010219"/>
    </source>
</evidence>
<evidence type="ECO:0000256" key="8">
    <source>
        <dbReference type="HAMAP-Rule" id="MF_00197"/>
    </source>
</evidence>
<comment type="similarity">
    <text evidence="2 8">Belongs to the diaminopimelate epimerase family.</text>
</comment>
<comment type="caution">
    <text evidence="8">Lacks conserved residue(s) required for the propagation of feature annotation.</text>
</comment>
<dbReference type="AlphaFoldDB" id="A0A520XDB7"/>
<evidence type="ECO:0000313" key="10">
    <source>
        <dbReference type="EMBL" id="RZV39171.1"/>
    </source>
</evidence>
<feature type="active site" evidence="9">
    <location>
        <position position="88"/>
    </location>
</feature>
<feature type="site" description="Could be important to modulate the pK values of the two catalytic cysteine residues" evidence="8">
    <location>
        <position position="181"/>
    </location>
</feature>
<reference evidence="10 11" key="1">
    <citation type="submission" date="2019-01" db="EMBL/GenBank/DDBJ databases">
        <title>Insights into ecological role of a new deltaproteobacterial order Candidatus Sinidesulfobacterales (Sva0485) by metagenomics and metatranscriptomics.</title>
        <authorList>
            <person name="Tan S."/>
            <person name="Liu J."/>
            <person name="Fang Y."/>
            <person name="Hedlund B."/>
            <person name="Lian Z.-H."/>
            <person name="Huang L.-Y."/>
            <person name="Li J.-T."/>
            <person name="Huang L.-N."/>
            <person name="Li W.-J."/>
            <person name="Jiang H.-C."/>
            <person name="Dong H.-L."/>
            <person name="Shu W.-S."/>
        </authorList>
    </citation>
    <scope>NUCLEOTIDE SEQUENCE [LARGE SCALE GENOMIC DNA]</scope>
    <source>
        <strain evidence="10">AP4</strain>
    </source>
</reference>
<evidence type="ECO:0000256" key="6">
    <source>
        <dbReference type="ARBA" id="ARBA00023235"/>
    </source>
</evidence>
<keyword evidence="4 8" id="KW-0028">Amino-acid biosynthesis</keyword>
<keyword evidence="8" id="KW-0963">Cytoplasm</keyword>
<dbReference type="Gene3D" id="3.10.310.10">
    <property type="entry name" value="Diaminopimelate Epimerase, Chain A, domain 1"/>
    <property type="match status" value="2"/>
</dbReference>
<dbReference type="SUPFAM" id="SSF54506">
    <property type="entry name" value="Diaminopimelate epimerase-like"/>
    <property type="match status" value="2"/>
</dbReference>
<comment type="subcellular location">
    <subcellularLocation>
        <location evidence="8">Cytoplasm</location>
    </subcellularLocation>
</comment>
<feature type="binding site" evidence="8">
    <location>
        <begin position="89"/>
        <end position="90"/>
    </location>
    <ligand>
        <name>substrate</name>
    </ligand>
</feature>
<name>A0A520XDB7_9DELT</name>
<organism evidence="10 11">
    <name type="scientific">Candidatus Acidulodesulfobacterium acidiphilum</name>
    <dbReference type="NCBI Taxonomy" id="2597224"/>
    <lineage>
        <taxon>Bacteria</taxon>
        <taxon>Deltaproteobacteria</taxon>
        <taxon>Candidatus Acidulodesulfobacterales</taxon>
        <taxon>Candidatus Acidulodesulfobacterium</taxon>
    </lineage>
</organism>
<dbReference type="EMBL" id="SHMQ01000012">
    <property type="protein sequence ID" value="RZV39171.1"/>
    <property type="molecule type" value="Genomic_DNA"/>
</dbReference>
<feature type="active site" description="Proton acceptor" evidence="8">
    <location>
        <position position="239"/>
    </location>
</feature>
<comment type="catalytic activity">
    <reaction evidence="7 8">
        <text>(2S,6S)-2,6-diaminopimelate = meso-2,6-diaminopimelate</text>
        <dbReference type="Rhea" id="RHEA:15393"/>
        <dbReference type="ChEBI" id="CHEBI:57609"/>
        <dbReference type="ChEBI" id="CHEBI:57791"/>
        <dbReference type="EC" id="5.1.1.7"/>
    </reaction>
</comment>
<comment type="caution">
    <text evidence="10">The sequence shown here is derived from an EMBL/GenBank/DDBJ whole genome shotgun (WGS) entry which is preliminary data.</text>
</comment>
<dbReference type="Pfam" id="PF01678">
    <property type="entry name" value="DAP_epimerase"/>
    <property type="match status" value="2"/>
</dbReference>
<dbReference type="GO" id="GO:0005829">
    <property type="term" value="C:cytosol"/>
    <property type="evidence" value="ECO:0007669"/>
    <property type="project" value="TreeGrafter"/>
</dbReference>
<keyword evidence="6 8" id="KW-0413">Isomerase</keyword>
<comment type="pathway">
    <text evidence="1 8">Amino-acid biosynthesis; L-lysine biosynthesis via DAP pathway; DL-2,6-diaminopimelate from LL-2,6-diaminopimelate: step 1/1.</text>
</comment>
<protein>
    <recommendedName>
        <fullName evidence="3 8">Diaminopimelate epimerase</fullName>
        <shortName evidence="8">DAP epimerase</shortName>
        <ecNumber evidence="3 8">5.1.1.7</ecNumber>
    </recommendedName>
    <alternativeName>
        <fullName evidence="8">PLP-independent amino acid racemase</fullName>
    </alternativeName>
</protein>
<dbReference type="GO" id="GO:0008837">
    <property type="term" value="F:diaminopimelate epimerase activity"/>
    <property type="evidence" value="ECO:0007669"/>
    <property type="project" value="UniProtKB-UniRule"/>
</dbReference>
<evidence type="ECO:0000256" key="4">
    <source>
        <dbReference type="ARBA" id="ARBA00022605"/>
    </source>
</evidence>
<accession>A0A520XDB7</accession>
<gene>
    <name evidence="8" type="primary">dapF</name>
    <name evidence="10" type="ORF">EVJ48_05260</name>
</gene>
<dbReference type="PANTHER" id="PTHR31689">
    <property type="entry name" value="DIAMINOPIMELATE EPIMERASE, CHLOROPLASTIC"/>
    <property type="match status" value="1"/>
</dbReference>